<evidence type="ECO:0000313" key="4">
    <source>
        <dbReference type="EMBL" id="ODM86600.1"/>
    </source>
</evidence>
<dbReference type="GO" id="GO:0140662">
    <property type="term" value="F:ATP-dependent protein folding chaperone"/>
    <property type="evidence" value="ECO:0007669"/>
    <property type="project" value="InterPro"/>
</dbReference>
<dbReference type="GO" id="GO:0005524">
    <property type="term" value="F:ATP binding"/>
    <property type="evidence" value="ECO:0007669"/>
    <property type="project" value="UniProtKB-KW"/>
</dbReference>
<dbReference type="EMBL" id="LJIJ01008076">
    <property type="protein sequence ID" value="ODM86600.1"/>
    <property type="molecule type" value="Genomic_DNA"/>
</dbReference>
<name>A0A1D2M0W3_ORCCI</name>
<dbReference type="Pfam" id="PF00012">
    <property type="entry name" value="HSP70"/>
    <property type="match status" value="1"/>
</dbReference>
<reference evidence="4 5" key="1">
    <citation type="journal article" date="2016" name="Genome Biol. Evol.">
        <title>Gene Family Evolution Reflects Adaptation to Soil Environmental Stressors in the Genome of the Collembolan Orchesella cincta.</title>
        <authorList>
            <person name="Faddeeva-Vakhrusheva A."/>
            <person name="Derks M.F."/>
            <person name="Anvar S.Y."/>
            <person name="Agamennone V."/>
            <person name="Suring W."/>
            <person name="Smit S."/>
            <person name="van Straalen N.M."/>
            <person name="Roelofs D."/>
        </authorList>
    </citation>
    <scope>NUCLEOTIDE SEQUENCE [LARGE SCALE GENOMIC DNA]</scope>
    <source>
        <tissue evidence="4">Mixed pool</tissue>
    </source>
</reference>
<protein>
    <submittedName>
        <fullName evidence="4">Heat shock 70 kDa protein</fullName>
    </submittedName>
</protein>
<dbReference type="AlphaFoldDB" id="A0A1D2M0W3"/>
<gene>
    <name evidence="4" type="ORF">Ocin01_20082</name>
</gene>
<keyword evidence="2" id="KW-0547">Nucleotide-binding</keyword>
<dbReference type="InterPro" id="IPR029047">
    <property type="entry name" value="HSP70_peptide-bd_sf"/>
</dbReference>
<keyword evidence="3" id="KW-0067">ATP-binding</keyword>
<keyword evidence="4" id="KW-0346">Stress response</keyword>
<sequence>MRKAGKENVDVEMMINSQGILNVTAVSLSTGIREVSVIENKMRMGKEAIDNYLQLERLSHGN</sequence>
<evidence type="ECO:0000256" key="1">
    <source>
        <dbReference type="ARBA" id="ARBA00007381"/>
    </source>
</evidence>
<proteinExistence type="inferred from homology"/>
<dbReference type="SUPFAM" id="SSF100920">
    <property type="entry name" value="Heat shock protein 70kD (HSP70), peptide-binding domain"/>
    <property type="match status" value="1"/>
</dbReference>
<evidence type="ECO:0000313" key="5">
    <source>
        <dbReference type="Proteomes" id="UP000094527"/>
    </source>
</evidence>
<evidence type="ECO:0000256" key="2">
    <source>
        <dbReference type="ARBA" id="ARBA00022741"/>
    </source>
</evidence>
<evidence type="ECO:0000256" key="3">
    <source>
        <dbReference type="ARBA" id="ARBA00022840"/>
    </source>
</evidence>
<dbReference type="Gene3D" id="2.60.34.10">
    <property type="entry name" value="Substrate Binding Domain Of DNAk, Chain A, domain 1"/>
    <property type="match status" value="1"/>
</dbReference>
<comment type="caution">
    <text evidence="4">The sequence shown here is derived from an EMBL/GenBank/DDBJ whole genome shotgun (WGS) entry which is preliminary data.</text>
</comment>
<accession>A0A1D2M0W3</accession>
<dbReference type="Proteomes" id="UP000094527">
    <property type="component" value="Unassembled WGS sequence"/>
</dbReference>
<dbReference type="InterPro" id="IPR013126">
    <property type="entry name" value="Hsp_70_fam"/>
</dbReference>
<keyword evidence="5" id="KW-1185">Reference proteome</keyword>
<organism evidence="4 5">
    <name type="scientific">Orchesella cincta</name>
    <name type="common">Springtail</name>
    <name type="synonym">Podura cincta</name>
    <dbReference type="NCBI Taxonomy" id="48709"/>
    <lineage>
        <taxon>Eukaryota</taxon>
        <taxon>Metazoa</taxon>
        <taxon>Ecdysozoa</taxon>
        <taxon>Arthropoda</taxon>
        <taxon>Hexapoda</taxon>
        <taxon>Collembola</taxon>
        <taxon>Entomobryomorpha</taxon>
        <taxon>Entomobryoidea</taxon>
        <taxon>Orchesellidae</taxon>
        <taxon>Orchesellinae</taxon>
        <taxon>Orchesella</taxon>
    </lineage>
</organism>
<comment type="similarity">
    <text evidence="1">Belongs to the heat shock protein 70 family.</text>
</comment>